<evidence type="ECO:0000259" key="4">
    <source>
        <dbReference type="Pfam" id="PF14214"/>
    </source>
</evidence>
<feature type="compositionally biased region" description="Basic and acidic residues" evidence="2">
    <location>
        <begin position="19"/>
        <end position="52"/>
    </location>
</feature>
<feature type="compositionally biased region" description="Basic and acidic residues" evidence="2">
    <location>
        <begin position="59"/>
        <end position="69"/>
    </location>
</feature>
<dbReference type="InterPro" id="IPR010285">
    <property type="entry name" value="DNA_helicase_pif1-like_DEAD"/>
</dbReference>
<comment type="catalytic activity">
    <reaction evidence="1">
        <text>ATP + H2O = ADP + phosphate + H(+)</text>
        <dbReference type="Rhea" id="RHEA:13065"/>
        <dbReference type="ChEBI" id="CHEBI:15377"/>
        <dbReference type="ChEBI" id="CHEBI:15378"/>
        <dbReference type="ChEBI" id="CHEBI:30616"/>
        <dbReference type="ChEBI" id="CHEBI:43474"/>
        <dbReference type="ChEBI" id="CHEBI:456216"/>
        <dbReference type="EC" id="5.6.2.3"/>
    </reaction>
</comment>
<feature type="domain" description="DUF6570" evidence="5">
    <location>
        <begin position="243"/>
        <end position="367"/>
    </location>
</feature>
<dbReference type="Pfam" id="PF20209">
    <property type="entry name" value="DUF6570"/>
    <property type="match status" value="1"/>
</dbReference>
<keyword evidence="1" id="KW-0547">Nucleotide-binding</keyword>
<dbReference type="EMBL" id="JAHWGI010001155">
    <property type="protein sequence ID" value="KAK3923902.1"/>
    <property type="molecule type" value="Genomic_DNA"/>
</dbReference>
<dbReference type="Proteomes" id="UP001219518">
    <property type="component" value="Unassembled WGS sequence"/>
</dbReference>
<keyword evidence="1 6" id="KW-0347">Helicase</keyword>
<name>A0AAE1LMX0_9NEOP</name>
<evidence type="ECO:0000313" key="6">
    <source>
        <dbReference type="EMBL" id="KAK3923902.1"/>
    </source>
</evidence>
<feature type="region of interest" description="Disordered" evidence="2">
    <location>
        <begin position="915"/>
        <end position="952"/>
    </location>
</feature>
<protein>
    <recommendedName>
        <fullName evidence="1">ATP-dependent DNA helicase</fullName>
        <ecNumber evidence="1">5.6.2.3</ecNumber>
    </recommendedName>
</protein>
<feature type="domain" description="DNA helicase Pif1-like DEAD-box helicase" evidence="3">
    <location>
        <begin position="1193"/>
        <end position="1367"/>
    </location>
</feature>
<reference evidence="6" key="2">
    <citation type="journal article" date="2023" name="BMC Genomics">
        <title>Pest status, molecular evolution, and epigenetic factors derived from the genome assembly of Frankliniella fusca, a thysanopteran phytovirus vector.</title>
        <authorList>
            <person name="Catto M.A."/>
            <person name="Labadie P.E."/>
            <person name="Jacobson A.L."/>
            <person name="Kennedy G.G."/>
            <person name="Srinivasan R."/>
            <person name="Hunt B.G."/>
        </authorList>
    </citation>
    <scope>NUCLEOTIDE SEQUENCE</scope>
    <source>
        <strain evidence="6">PL_HMW_Pooled</strain>
    </source>
</reference>
<accession>A0AAE1LMX0</accession>
<gene>
    <name evidence="6" type="ORF">KUF71_002296</name>
</gene>
<feature type="compositionally biased region" description="Acidic residues" evidence="2">
    <location>
        <begin position="942"/>
        <end position="952"/>
    </location>
</feature>
<keyword evidence="1" id="KW-0227">DNA damage</keyword>
<dbReference type="InterPro" id="IPR027417">
    <property type="entry name" value="P-loop_NTPase"/>
</dbReference>
<comment type="similarity">
    <text evidence="1">Belongs to the helicase family.</text>
</comment>
<dbReference type="InterPro" id="IPR025476">
    <property type="entry name" value="Helitron_helicase-like"/>
</dbReference>
<evidence type="ECO:0000313" key="7">
    <source>
        <dbReference type="Proteomes" id="UP001219518"/>
    </source>
</evidence>
<dbReference type="EC" id="5.6.2.3" evidence="1"/>
<evidence type="ECO:0000256" key="2">
    <source>
        <dbReference type="SAM" id="MobiDB-lite"/>
    </source>
</evidence>
<keyword evidence="1" id="KW-0378">Hydrolase</keyword>
<dbReference type="Pfam" id="PF14214">
    <property type="entry name" value="Helitron_like_N"/>
    <property type="match status" value="1"/>
</dbReference>
<dbReference type="GO" id="GO:0006281">
    <property type="term" value="P:DNA repair"/>
    <property type="evidence" value="ECO:0007669"/>
    <property type="project" value="UniProtKB-KW"/>
</dbReference>
<comment type="cofactor">
    <cofactor evidence="1">
        <name>Mg(2+)</name>
        <dbReference type="ChEBI" id="CHEBI:18420"/>
    </cofactor>
</comment>
<feature type="domain" description="Helitron helicase-like" evidence="4">
    <location>
        <begin position="490"/>
        <end position="676"/>
    </location>
</feature>
<organism evidence="6 7">
    <name type="scientific">Frankliniella fusca</name>
    <dbReference type="NCBI Taxonomy" id="407009"/>
    <lineage>
        <taxon>Eukaryota</taxon>
        <taxon>Metazoa</taxon>
        <taxon>Ecdysozoa</taxon>
        <taxon>Arthropoda</taxon>
        <taxon>Hexapoda</taxon>
        <taxon>Insecta</taxon>
        <taxon>Pterygota</taxon>
        <taxon>Neoptera</taxon>
        <taxon>Paraneoptera</taxon>
        <taxon>Thysanoptera</taxon>
        <taxon>Terebrantia</taxon>
        <taxon>Thripoidea</taxon>
        <taxon>Thripidae</taxon>
        <taxon>Frankliniella</taxon>
    </lineage>
</organism>
<dbReference type="GO" id="GO:0043139">
    <property type="term" value="F:5'-3' DNA helicase activity"/>
    <property type="evidence" value="ECO:0007669"/>
    <property type="project" value="UniProtKB-EC"/>
</dbReference>
<dbReference type="Pfam" id="PF05970">
    <property type="entry name" value="PIF1"/>
    <property type="match status" value="1"/>
</dbReference>
<dbReference type="InterPro" id="IPR051055">
    <property type="entry name" value="PIF1_helicase"/>
</dbReference>
<reference evidence="6" key="1">
    <citation type="submission" date="2021-07" db="EMBL/GenBank/DDBJ databases">
        <authorList>
            <person name="Catto M.A."/>
            <person name="Jacobson A."/>
            <person name="Kennedy G."/>
            <person name="Labadie P."/>
            <person name="Hunt B.G."/>
            <person name="Srinivasan R."/>
        </authorList>
    </citation>
    <scope>NUCLEOTIDE SEQUENCE</scope>
    <source>
        <strain evidence="6">PL_HMW_Pooled</strain>
        <tissue evidence="6">Head</tissue>
    </source>
</reference>
<evidence type="ECO:0000259" key="5">
    <source>
        <dbReference type="Pfam" id="PF20209"/>
    </source>
</evidence>
<feature type="region of interest" description="Disordered" evidence="2">
    <location>
        <begin position="1"/>
        <end position="110"/>
    </location>
</feature>
<keyword evidence="7" id="KW-1185">Reference proteome</keyword>
<keyword evidence="1" id="KW-0234">DNA repair</keyword>
<feature type="compositionally biased region" description="Low complexity" evidence="2">
    <location>
        <begin position="927"/>
        <end position="938"/>
    </location>
</feature>
<keyword evidence="1" id="KW-0233">DNA recombination</keyword>
<dbReference type="GO" id="GO:0000723">
    <property type="term" value="P:telomere maintenance"/>
    <property type="evidence" value="ECO:0007669"/>
    <property type="project" value="InterPro"/>
</dbReference>
<dbReference type="GO" id="GO:0016787">
    <property type="term" value="F:hydrolase activity"/>
    <property type="evidence" value="ECO:0007669"/>
    <property type="project" value="UniProtKB-KW"/>
</dbReference>
<feature type="compositionally biased region" description="Acidic residues" evidence="2">
    <location>
        <begin position="917"/>
        <end position="926"/>
    </location>
</feature>
<sequence>MLHVQMPKRAKSAAAKAKAKADAHKRARERETDEERDARLEREAEQRARDRQQATPEEVEQHRAEDAHRHASARQHATPEQAQARRVAAAVHMAASREQQSPEARDEARALDAARHANDRLLQTPDAADERLARAAAHMMDVREAQTAERAVHNNVQRMLRRRAVNFDVAEDGGEGQAQGAAGAAGADAAAGAAAAGAAAARPATLEELFDATMAALSMNVCPNCRRAVMTERGELAPGCRGGRCRKFSADNLMDPGEVPAELQGLTYIEQQLIARVHPVVSVYKVRGGKYGYSGNIINFPQDVQGLASTLPHRLADLTSLITVRTQGAEGHVDFKVRAGRVRAALVWLKHHHRYYRDVELSEENLNELPDDGDAFLQVRGIDERRRPPPAAAAGAAPSAAAAPLCGGPAEGPQAEEVEAGVHVTCMPMVQPVHQDDQVAATVNWPTIGQQAVNEFTTDGYITMAYPTLFPYGRADYLGGRPTKVNMAEYFRFLIEYSDRRFACHPTFRFFALNSMMRWSALTNGQVFVRNNPQCRDMTAADLRRAVQTNQRNILKQALYHGNKMKGTRQFWHARCGELLDMVNQLGVPTLFLTLSAADLHWEDLFRLLAPGEDVSTITDARRQKLLCENPHIADTFFSERAKYFITKVYRQKYDLVDYWFRFEYQHRGSPHIHAILWHRDAPDVSNLSQATPEHRQSVIDYFDRLVSTTNPGKEFPPADVHPCRKKFSQVVDPVRDLGELLNRVQRHKCSNGYCQRIDKATGQPVCRFKFPFQEEPITRLFENEQGLWELVTARNDSLLNKYIEWVITLWRGYMDATPILSMGFILRYIAKYTAKGEPRSQPCAELVKAVLEGSGEADSAKSVIQKLLMKTVSERDYSAQEVCHILTGQPLHMSSRKFVVVNLSKTRWVPLREGGAEADAEEAVDDPAQAAEGAAARADAEADQAEQDDGAGDVAEATYHAFVQEYQTRDRPEMNNMTLFQVAKTFSLNRRKWTRNRKEAIVRVFPRTKLTGNDDRDEAYYRVQVLLHTAWRTEEQAKGAGTWKQAFEAAGLVAEQPAREGLADAAAQIAAEEALFEEPDQAEGDEEGPEEWMVLARMGANNQAEMVPIGRREMDLAYDWHASSQAYGDHAALREFVSRHRETTRLEPEQEAMVDDVVYTPEQQKPIDLVQTQIDSVAPGGAPRGPGPVFKRFLIQGKAGCGKSTVVKKCVTMARQRLGPRAAKLMAPTAAAATVLGMGCTTIHSLCKIFPRQPFKPLEGEALRKFQDEMENVHFIFIDEFSMTGCRLLGWLEKRLREAKPRCDEPFGGLFVYLIGDIRQLPPVGDTTLYSTAVSESADVQRGKLVYQSFERSIILTVSQRQADESFRDALDHLSVGTSDEADFARFSERFKMNVPAAERELFRDAMHVYTKRDEVAAHNLAKLVELDEPVVLLLARHNNAKAKEGSADAAQGLEKEVRLSKGSRVMLRSNLWLAAGLVNGATGTVVDIIYEPNKAPPNDLPVAVMVRFDKYSGPTMADGSVPIATQLRGWDDSQGTHCTREQFPLCLAYAITVHKAQGLTVERAVVNVGQRDFQVGLIYVAMSRVKSWDGLLLDPEFSLNRMTDVRRSRGFLDRETGERHIRRLQILPSGEACPVGAAAMVAVAADEAVGVPEVPVGSLKEEWTPGHREAVEPVGEVQNGGPTGSISVRMRRRSTTTQLLPARYLCGMKGNNYWVTV</sequence>
<evidence type="ECO:0000256" key="1">
    <source>
        <dbReference type="RuleBase" id="RU363044"/>
    </source>
</evidence>
<dbReference type="GO" id="GO:0005524">
    <property type="term" value="F:ATP binding"/>
    <property type="evidence" value="ECO:0007669"/>
    <property type="project" value="UniProtKB-KW"/>
</dbReference>
<evidence type="ECO:0000259" key="3">
    <source>
        <dbReference type="Pfam" id="PF05970"/>
    </source>
</evidence>
<dbReference type="GO" id="GO:0006310">
    <property type="term" value="P:DNA recombination"/>
    <property type="evidence" value="ECO:0007669"/>
    <property type="project" value="UniProtKB-KW"/>
</dbReference>
<comment type="caution">
    <text evidence="6">The sequence shown here is derived from an EMBL/GenBank/DDBJ whole genome shotgun (WGS) entry which is preliminary data.</text>
</comment>
<dbReference type="PANTHER" id="PTHR47642:SF5">
    <property type="entry name" value="ATP-DEPENDENT DNA HELICASE"/>
    <property type="match status" value="1"/>
</dbReference>
<feature type="compositionally biased region" description="Low complexity" evidence="2">
    <location>
        <begin position="81"/>
        <end position="94"/>
    </location>
</feature>
<proteinExistence type="inferred from homology"/>
<dbReference type="SUPFAM" id="SSF52540">
    <property type="entry name" value="P-loop containing nucleoside triphosphate hydrolases"/>
    <property type="match status" value="2"/>
</dbReference>
<keyword evidence="1" id="KW-0067">ATP-binding</keyword>
<dbReference type="PANTHER" id="PTHR47642">
    <property type="entry name" value="ATP-DEPENDENT DNA HELICASE"/>
    <property type="match status" value="1"/>
</dbReference>
<dbReference type="Gene3D" id="3.40.50.300">
    <property type="entry name" value="P-loop containing nucleotide triphosphate hydrolases"/>
    <property type="match status" value="2"/>
</dbReference>
<dbReference type="CDD" id="cd18809">
    <property type="entry name" value="SF1_C_RecD"/>
    <property type="match status" value="1"/>
</dbReference>
<feature type="compositionally biased region" description="Basic residues" evidence="2">
    <location>
        <begin position="1"/>
        <end position="11"/>
    </location>
</feature>
<dbReference type="InterPro" id="IPR046700">
    <property type="entry name" value="DUF6570"/>
</dbReference>